<gene>
    <name evidence="7" type="ORF">AXX12_14910</name>
</gene>
<feature type="transmembrane region" description="Helical" evidence="6">
    <location>
        <begin position="111"/>
        <end position="129"/>
    </location>
</feature>
<comment type="caution">
    <text evidence="7">The sequence shown here is derived from an EMBL/GenBank/DDBJ whole genome shotgun (WGS) entry which is preliminary data.</text>
</comment>
<proteinExistence type="predicted"/>
<dbReference type="RefSeq" id="WP_066245288.1">
    <property type="nucleotide sequence ID" value="NZ_LSGP01000026.1"/>
</dbReference>
<keyword evidence="4 6" id="KW-1133">Transmembrane helix</keyword>
<evidence type="ECO:0008006" key="9">
    <source>
        <dbReference type="Google" id="ProtNLM"/>
    </source>
</evidence>
<evidence type="ECO:0000256" key="5">
    <source>
        <dbReference type="ARBA" id="ARBA00023136"/>
    </source>
</evidence>
<name>A0A154BM02_ANASB</name>
<evidence type="ECO:0000313" key="7">
    <source>
        <dbReference type="EMBL" id="KYZ74870.1"/>
    </source>
</evidence>
<dbReference type="EMBL" id="LSGP01000026">
    <property type="protein sequence ID" value="KYZ74870.1"/>
    <property type="molecule type" value="Genomic_DNA"/>
</dbReference>
<keyword evidence="2" id="KW-1003">Cell membrane</keyword>
<feature type="transmembrane region" description="Helical" evidence="6">
    <location>
        <begin position="149"/>
        <end position="175"/>
    </location>
</feature>
<evidence type="ECO:0000313" key="8">
    <source>
        <dbReference type="Proteomes" id="UP000076268"/>
    </source>
</evidence>
<evidence type="ECO:0000256" key="6">
    <source>
        <dbReference type="SAM" id="Phobius"/>
    </source>
</evidence>
<feature type="transmembrane region" description="Helical" evidence="6">
    <location>
        <begin position="209"/>
        <end position="232"/>
    </location>
</feature>
<keyword evidence="5 6" id="KW-0472">Membrane</keyword>
<keyword evidence="8" id="KW-1185">Reference proteome</keyword>
<accession>A0A154BM02</accession>
<keyword evidence="3 6" id="KW-0812">Transmembrane</keyword>
<reference evidence="7 8" key="1">
    <citation type="submission" date="2016-02" db="EMBL/GenBank/DDBJ databases">
        <title>Anaerosporomusa subterraneum gen. nov., sp. nov., a spore-forming obligate anaerobe isolated from saprolite.</title>
        <authorList>
            <person name="Choi J.K."/>
            <person name="Shah M."/>
            <person name="Yee N."/>
        </authorList>
    </citation>
    <scope>NUCLEOTIDE SEQUENCE [LARGE SCALE GENOMIC DNA]</scope>
    <source>
        <strain evidence="7 8">RU4</strain>
    </source>
</reference>
<sequence length="337" mass="35702">MNSHKLLIGLSAFLGAGAMLLIPELIDDEYVYHLLVMANIYVLLAVSLNLLIGYTGLFSLGHAAFYGIGAYTSALLATKLGVPFALALPASGVVTAIFGVAVGFPALRLQGIFLAIGTLGFNEIIRLVMINTDSIGGSSGIAGIPKPSLFGYSIASSETYYLFSSLLVIFVLIVLRRLLNGRPGRALIAIRDNEMAAKAMGINVTRYKIAIFGISSFLAGVSGSLFAYYITYVSPDNFTTAESFAIVAMVALGGMGNLFGSVVGAVVLSIIPEMFRFLGEFRSIIYGLTLILIMYLLPQGILGWCPAVIKKLARADTHVRFAESAGEVKSNGADSGK</sequence>
<dbReference type="PANTHER" id="PTHR30482">
    <property type="entry name" value="HIGH-AFFINITY BRANCHED-CHAIN AMINO ACID TRANSPORT SYSTEM PERMEASE"/>
    <property type="match status" value="1"/>
</dbReference>
<dbReference type="GO" id="GO:0005886">
    <property type="term" value="C:plasma membrane"/>
    <property type="evidence" value="ECO:0007669"/>
    <property type="project" value="UniProtKB-SubCell"/>
</dbReference>
<feature type="transmembrane region" description="Helical" evidence="6">
    <location>
        <begin position="59"/>
        <end position="78"/>
    </location>
</feature>
<feature type="transmembrane region" description="Helical" evidence="6">
    <location>
        <begin position="244"/>
        <end position="271"/>
    </location>
</feature>
<dbReference type="Proteomes" id="UP000076268">
    <property type="component" value="Unassembled WGS sequence"/>
</dbReference>
<protein>
    <recommendedName>
        <fullName evidence="9">Branched-chain amino acid ABC transporter permease</fullName>
    </recommendedName>
</protein>
<feature type="transmembrane region" description="Helical" evidence="6">
    <location>
        <begin position="283"/>
        <end position="304"/>
    </location>
</feature>
<dbReference type="CDD" id="cd06581">
    <property type="entry name" value="TM_PBP1_LivM_like"/>
    <property type="match status" value="1"/>
</dbReference>
<dbReference type="OrthoDB" id="9789927at2"/>
<evidence type="ECO:0000256" key="4">
    <source>
        <dbReference type="ARBA" id="ARBA00022989"/>
    </source>
</evidence>
<dbReference type="AlphaFoldDB" id="A0A154BM02"/>
<dbReference type="Pfam" id="PF02653">
    <property type="entry name" value="BPD_transp_2"/>
    <property type="match status" value="1"/>
</dbReference>
<feature type="transmembrane region" description="Helical" evidence="6">
    <location>
        <begin position="30"/>
        <end position="52"/>
    </location>
</feature>
<dbReference type="PANTHER" id="PTHR30482:SF20">
    <property type="entry name" value="HIGH-AFFINITY BRANCHED-CHAIN AMINO ACID TRANSPORT SYSTEM PERMEASE PROTEIN LIVM"/>
    <property type="match status" value="1"/>
</dbReference>
<comment type="subcellular location">
    <subcellularLocation>
        <location evidence="1">Cell membrane</location>
        <topology evidence="1">Multi-pass membrane protein</topology>
    </subcellularLocation>
</comment>
<feature type="transmembrane region" description="Helical" evidence="6">
    <location>
        <begin position="84"/>
        <end position="104"/>
    </location>
</feature>
<organism evidence="7 8">
    <name type="scientific">Anaerosporomusa subterranea</name>
    <dbReference type="NCBI Taxonomy" id="1794912"/>
    <lineage>
        <taxon>Bacteria</taxon>
        <taxon>Bacillati</taxon>
        <taxon>Bacillota</taxon>
        <taxon>Negativicutes</taxon>
        <taxon>Acetonemataceae</taxon>
        <taxon>Anaerosporomusa</taxon>
    </lineage>
</organism>
<dbReference type="STRING" id="1794912.AXX12_14910"/>
<evidence type="ECO:0000256" key="2">
    <source>
        <dbReference type="ARBA" id="ARBA00022475"/>
    </source>
</evidence>
<dbReference type="InterPro" id="IPR001851">
    <property type="entry name" value="ABC_transp_permease"/>
</dbReference>
<evidence type="ECO:0000256" key="1">
    <source>
        <dbReference type="ARBA" id="ARBA00004651"/>
    </source>
</evidence>
<dbReference type="GO" id="GO:0015658">
    <property type="term" value="F:branched-chain amino acid transmembrane transporter activity"/>
    <property type="evidence" value="ECO:0007669"/>
    <property type="project" value="InterPro"/>
</dbReference>
<dbReference type="InterPro" id="IPR043428">
    <property type="entry name" value="LivM-like"/>
</dbReference>
<evidence type="ECO:0000256" key="3">
    <source>
        <dbReference type="ARBA" id="ARBA00022692"/>
    </source>
</evidence>